<feature type="compositionally biased region" description="Basic and acidic residues" evidence="1">
    <location>
        <begin position="34"/>
        <end position="51"/>
    </location>
</feature>
<feature type="compositionally biased region" description="Basic and acidic residues" evidence="1">
    <location>
        <begin position="99"/>
        <end position="118"/>
    </location>
</feature>
<feature type="compositionally biased region" description="Polar residues" evidence="1">
    <location>
        <begin position="275"/>
        <end position="292"/>
    </location>
</feature>
<feature type="compositionally biased region" description="Basic and acidic residues" evidence="1">
    <location>
        <begin position="152"/>
        <end position="197"/>
    </location>
</feature>
<dbReference type="Pfam" id="PF12572">
    <property type="entry name" value="DUF3752"/>
    <property type="match status" value="1"/>
</dbReference>
<dbReference type="InterPro" id="IPR046331">
    <property type="entry name" value="GPAM1-like"/>
</dbReference>
<evidence type="ECO:0000313" key="4">
    <source>
        <dbReference type="Proteomes" id="UP000186303"/>
    </source>
</evidence>
<evidence type="ECO:0000259" key="2">
    <source>
        <dbReference type="Pfam" id="PF12572"/>
    </source>
</evidence>
<feature type="region of interest" description="Disordered" evidence="1">
    <location>
        <begin position="1"/>
        <end position="246"/>
    </location>
</feature>
<evidence type="ECO:0000256" key="1">
    <source>
        <dbReference type="SAM" id="MobiDB-lite"/>
    </source>
</evidence>
<dbReference type="PANTHER" id="PTHR46370:SF1">
    <property type="entry name" value="GPALPP MOTIFS-CONTAINING PROTEIN 1"/>
    <property type="match status" value="1"/>
</dbReference>
<feature type="domain" description="DUF3752" evidence="2">
    <location>
        <begin position="69"/>
        <end position="170"/>
    </location>
</feature>
<gene>
    <name evidence="3" type="ORF">MSYG_2622</name>
</gene>
<dbReference type="PANTHER" id="PTHR46370">
    <property type="entry name" value="GPALPP MOTIFS-CONTAINING PROTEIN 1"/>
    <property type="match status" value="1"/>
</dbReference>
<name>A0A1M8A716_MALS4</name>
<feature type="region of interest" description="Disordered" evidence="1">
    <location>
        <begin position="269"/>
        <end position="292"/>
    </location>
</feature>
<organism evidence="3 4">
    <name type="scientific">Malassezia sympodialis (strain ATCC 42132)</name>
    <name type="common">Atopic eczema-associated yeast</name>
    <dbReference type="NCBI Taxonomy" id="1230383"/>
    <lineage>
        <taxon>Eukaryota</taxon>
        <taxon>Fungi</taxon>
        <taxon>Dikarya</taxon>
        <taxon>Basidiomycota</taxon>
        <taxon>Ustilaginomycotina</taxon>
        <taxon>Malasseziomycetes</taxon>
        <taxon>Malasseziales</taxon>
        <taxon>Malasseziaceae</taxon>
        <taxon>Malassezia</taxon>
    </lineage>
</organism>
<dbReference type="OMA" id="DPGWERE"/>
<dbReference type="EMBL" id="LT671824">
    <property type="protein sequence ID" value="SHO78280.1"/>
    <property type="molecule type" value="Genomic_DNA"/>
</dbReference>
<evidence type="ECO:0000313" key="3">
    <source>
        <dbReference type="EMBL" id="SHO78280.1"/>
    </source>
</evidence>
<dbReference type="InterPro" id="IPR022226">
    <property type="entry name" value="DUF3752"/>
</dbReference>
<protein>
    <recommendedName>
        <fullName evidence="2">DUF3752 domain-containing protein</fullName>
    </recommendedName>
</protein>
<feature type="compositionally biased region" description="Basic and acidic residues" evidence="1">
    <location>
        <begin position="127"/>
        <end position="144"/>
    </location>
</feature>
<dbReference type="Proteomes" id="UP000186303">
    <property type="component" value="Chromosome 4"/>
</dbReference>
<accession>A0A1M8A716</accession>
<feature type="compositionally biased region" description="Basic residues" evidence="1">
    <location>
        <begin position="198"/>
        <end position="232"/>
    </location>
</feature>
<feature type="compositionally biased region" description="Acidic residues" evidence="1">
    <location>
        <begin position="1"/>
        <end position="12"/>
    </location>
</feature>
<dbReference type="VEuPathDB" id="FungiDB:MSYG_2622"/>
<keyword evidence="4" id="KW-1185">Reference proteome</keyword>
<reference evidence="4" key="1">
    <citation type="journal article" date="2017" name="Nucleic Acids Res.">
        <title>Proteogenomics produces comprehensive and highly accurate protein-coding gene annotation in a complete genome assembly of Malassezia sympodialis.</title>
        <authorList>
            <person name="Zhu Y."/>
            <person name="Engstroem P.G."/>
            <person name="Tellgren-Roth C."/>
            <person name="Baudo C.D."/>
            <person name="Kennell J.C."/>
            <person name="Sun S."/>
            <person name="Billmyre R.B."/>
            <person name="Schroeder M.S."/>
            <person name="Andersson A."/>
            <person name="Holm T."/>
            <person name="Sigurgeirsson B."/>
            <person name="Wu G."/>
            <person name="Sankaranarayanan S.R."/>
            <person name="Siddharthan R."/>
            <person name="Sanyal K."/>
            <person name="Lundeberg J."/>
            <person name="Nystedt B."/>
            <person name="Boekhout T."/>
            <person name="Dawson T.L. Jr."/>
            <person name="Heitman J."/>
            <person name="Scheynius A."/>
            <person name="Lehtioe J."/>
        </authorList>
    </citation>
    <scope>NUCLEOTIDE SEQUENCE [LARGE SCALE GENOMIC DNA]</scope>
    <source>
        <strain evidence="4">ATCC 42132</strain>
    </source>
</reference>
<sequence>MVAAADESDDEVIGPMPASVPAPAPAHQGAQAFMEREERQRQAAAQEETKASKPTARPDWMLTMPSPADRGAAPPGVLRARGFQQATSRAWRAGPDDPAEAHRLWTETPEQKRERLQRGAEPSVDPGWEREALEKERVAARDAALRAQVQSHNKERSKSLLDEHKNRRLDELRRREEPRMRHDETRHRSRHESSERREHRHRHRTEHRSRHEHRSHRSHGHHRERSPVRKTRAQREEEDRERYGEYASPLFDKDKVLGKGSRLMDERARSRSIADATQLSSRFATGSSGAFL</sequence>
<dbReference type="OrthoDB" id="73491at2759"/>
<proteinExistence type="predicted"/>
<dbReference type="AlphaFoldDB" id="A0A1M8A716"/>
<feature type="compositionally biased region" description="Basic and acidic residues" evidence="1">
    <location>
        <begin position="233"/>
        <end position="244"/>
    </location>
</feature>